<evidence type="ECO:0000313" key="1">
    <source>
        <dbReference type="EMBL" id="OUL59263.1"/>
    </source>
</evidence>
<comment type="caution">
    <text evidence="1">The sequence shown here is derived from an EMBL/GenBank/DDBJ whole genome shotgun (WGS) entry which is preliminary data.</text>
</comment>
<protein>
    <submittedName>
        <fullName evidence="1">Uncharacterized protein</fullName>
    </submittedName>
</protein>
<sequence length="98" mass="10804">MSWQGSFAAEIRAFKSIAEFGVFASQPGTQVACHFDVQYRQNADPYSGVKKDKITLITFLRIDVAGMAQGCVFVLNGQSYSLNVIDDEDEISVSYVVL</sequence>
<gene>
    <name evidence="1" type="ORF">B1199_03060</name>
</gene>
<keyword evidence="2" id="KW-1185">Reference proteome</keyword>
<accession>A0A244CUH0</accession>
<dbReference type="Proteomes" id="UP000194841">
    <property type="component" value="Unassembled WGS sequence"/>
</dbReference>
<dbReference type="AlphaFoldDB" id="A0A244CUH0"/>
<proteinExistence type="predicted"/>
<organism evidence="1 2">
    <name type="scientific">Pseudoalteromonas ulvae</name>
    <dbReference type="NCBI Taxonomy" id="107327"/>
    <lineage>
        <taxon>Bacteria</taxon>
        <taxon>Pseudomonadati</taxon>
        <taxon>Pseudomonadota</taxon>
        <taxon>Gammaproteobacteria</taxon>
        <taxon>Alteromonadales</taxon>
        <taxon>Pseudoalteromonadaceae</taxon>
        <taxon>Pseudoalteromonas</taxon>
    </lineage>
</organism>
<dbReference type="EMBL" id="MWPV01000001">
    <property type="protein sequence ID" value="OUL59263.1"/>
    <property type="molecule type" value="Genomic_DNA"/>
</dbReference>
<reference evidence="1 2" key="1">
    <citation type="submission" date="2017-02" db="EMBL/GenBank/DDBJ databases">
        <title>Pseudoalteromonas ulvae TC14 Genome.</title>
        <authorList>
            <person name="Molmeret M."/>
        </authorList>
    </citation>
    <scope>NUCLEOTIDE SEQUENCE [LARGE SCALE GENOMIC DNA]</scope>
    <source>
        <strain evidence="1">TC14</strain>
    </source>
</reference>
<dbReference type="RefSeq" id="WP_086742656.1">
    <property type="nucleotide sequence ID" value="NZ_MWPV01000001.1"/>
</dbReference>
<evidence type="ECO:0000313" key="2">
    <source>
        <dbReference type="Proteomes" id="UP000194841"/>
    </source>
</evidence>
<name>A0A244CUH0_PSEDV</name>